<dbReference type="InterPro" id="IPR036038">
    <property type="entry name" value="Aminotransferase-like"/>
</dbReference>
<dbReference type="GO" id="GO:0004084">
    <property type="term" value="F:branched-chain-amino-acid transaminase activity"/>
    <property type="evidence" value="ECO:0007669"/>
    <property type="project" value="InterPro"/>
</dbReference>
<evidence type="ECO:0000256" key="2">
    <source>
        <dbReference type="ARBA" id="ARBA00009320"/>
    </source>
</evidence>
<dbReference type="InterPro" id="IPR005786">
    <property type="entry name" value="B_amino_transII"/>
</dbReference>
<evidence type="ECO:0000256" key="5">
    <source>
        <dbReference type="ARBA" id="ARBA00022898"/>
    </source>
</evidence>
<dbReference type="PANTHER" id="PTHR42825">
    <property type="entry name" value="AMINO ACID AMINOTRANSFERASE"/>
    <property type="match status" value="1"/>
</dbReference>
<accession>X1J2D6</accession>
<keyword evidence="3" id="KW-0032">Aminotransferase</keyword>
<evidence type="ECO:0000256" key="1">
    <source>
        <dbReference type="ARBA" id="ARBA00001933"/>
    </source>
</evidence>
<dbReference type="InterPro" id="IPR043131">
    <property type="entry name" value="BCAT-like_N"/>
</dbReference>
<dbReference type="PANTHER" id="PTHR42825:SF7">
    <property type="entry name" value="BRANCHED-CHAIN-AMINO-ACID AMINOTRANSFERASE"/>
    <property type="match status" value="1"/>
</dbReference>
<sequence>QIIMNAKNIGIDFYNLGFKFIETKMMFVSDYRDGEWDEGKLVPFGTLEISPAACALNYGQTIFEGMKALRAKNGDITLFRPSENAKRLNKSVERLLMPKYDLNKFIDAVKAVVKANEEFIPPYDSGGALYIRPLLIGNGPMLGVAPAEEFKFIIFVSPVGPYFPEGFKAIDIEISKKYTRASQGGTGFTKMGGNYAGTMRPAKEAKKKGFAQVLYLDSVHME</sequence>
<evidence type="ECO:0000256" key="4">
    <source>
        <dbReference type="ARBA" id="ARBA00022679"/>
    </source>
</evidence>
<comment type="cofactor">
    <cofactor evidence="1">
        <name>pyridoxal 5'-phosphate</name>
        <dbReference type="ChEBI" id="CHEBI:597326"/>
    </cofactor>
</comment>
<gene>
    <name evidence="6" type="ORF">S03H2_63888</name>
</gene>
<dbReference type="Pfam" id="PF01063">
    <property type="entry name" value="Aminotran_4"/>
    <property type="match status" value="1"/>
</dbReference>
<name>X1J2D6_9ZZZZ</name>
<keyword evidence="4" id="KW-0808">Transferase</keyword>
<reference evidence="6" key="1">
    <citation type="journal article" date="2014" name="Front. Microbiol.">
        <title>High frequency of phylogenetically diverse reductive dehalogenase-homologous genes in deep subseafloor sedimentary metagenomes.</title>
        <authorList>
            <person name="Kawai M."/>
            <person name="Futagami T."/>
            <person name="Toyoda A."/>
            <person name="Takaki Y."/>
            <person name="Nishi S."/>
            <person name="Hori S."/>
            <person name="Arai W."/>
            <person name="Tsubouchi T."/>
            <person name="Morono Y."/>
            <person name="Uchiyama I."/>
            <person name="Ito T."/>
            <person name="Fujiyama A."/>
            <person name="Inagaki F."/>
            <person name="Takami H."/>
        </authorList>
    </citation>
    <scope>NUCLEOTIDE SEQUENCE</scope>
    <source>
        <strain evidence="6">Expedition CK06-06</strain>
    </source>
</reference>
<dbReference type="InterPro" id="IPR001544">
    <property type="entry name" value="Aminotrans_IV"/>
</dbReference>
<dbReference type="GO" id="GO:0009081">
    <property type="term" value="P:branched-chain amino acid metabolic process"/>
    <property type="evidence" value="ECO:0007669"/>
    <property type="project" value="InterPro"/>
</dbReference>
<feature type="non-terminal residue" evidence="6">
    <location>
        <position position="222"/>
    </location>
</feature>
<dbReference type="AlphaFoldDB" id="X1J2D6"/>
<organism evidence="6">
    <name type="scientific">marine sediment metagenome</name>
    <dbReference type="NCBI Taxonomy" id="412755"/>
    <lineage>
        <taxon>unclassified sequences</taxon>
        <taxon>metagenomes</taxon>
        <taxon>ecological metagenomes</taxon>
    </lineage>
</organism>
<evidence type="ECO:0008006" key="7">
    <source>
        <dbReference type="Google" id="ProtNLM"/>
    </source>
</evidence>
<evidence type="ECO:0000256" key="3">
    <source>
        <dbReference type="ARBA" id="ARBA00022576"/>
    </source>
</evidence>
<keyword evidence="5" id="KW-0663">Pyridoxal phosphate</keyword>
<dbReference type="InterPro" id="IPR043132">
    <property type="entry name" value="BCAT-like_C"/>
</dbReference>
<dbReference type="SUPFAM" id="SSF56752">
    <property type="entry name" value="D-aminoacid aminotransferase-like PLP-dependent enzymes"/>
    <property type="match status" value="1"/>
</dbReference>
<dbReference type="FunFam" id="3.30.470.10:FF:000004">
    <property type="entry name" value="Branched-chain-amino-acid aminotransferase"/>
    <property type="match status" value="1"/>
</dbReference>
<evidence type="ECO:0000313" key="6">
    <source>
        <dbReference type="EMBL" id="GAH88137.1"/>
    </source>
</evidence>
<dbReference type="EMBL" id="BARU01041436">
    <property type="protein sequence ID" value="GAH88137.1"/>
    <property type="molecule type" value="Genomic_DNA"/>
</dbReference>
<protein>
    <recommendedName>
        <fullName evidence="7">Branched chain amino acid aminotransferase</fullName>
    </recommendedName>
</protein>
<dbReference type="Gene3D" id="3.30.470.10">
    <property type="match status" value="1"/>
</dbReference>
<feature type="non-terminal residue" evidence="6">
    <location>
        <position position="1"/>
    </location>
</feature>
<comment type="similarity">
    <text evidence="2">Belongs to the class-IV pyridoxal-phosphate-dependent aminotransferase family.</text>
</comment>
<comment type="caution">
    <text evidence="6">The sequence shown here is derived from an EMBL/GenBank/DDBJ whole genome shotgun (WGS) entry which is preliminary data.</text>
</comment>
<proteinExistence type="inferred from homology"/>
<dbReference type="Gene3D" id="3.20.10.10">
    <property type="entry name" value="D-amino Acid Aminotransferase, subunit A, domain 2"/>
    <property type="match status" value="1"/>
</dbReference>